<dbReference type="InterPro" id="IPR026444">
    <property type="entry name" value="Secre_tail"/>
</dbReference>
<dbReference type="Pfam" id="PF18962">
    <property type="entry name" value="Por_Secre_tail"/>
    <property type="match status" value="1"/>
</dbReference>
<protein>
    <submittedName>
        <fullName evidence="3">T9SS type A sorting domain-containing protein</fullName>
    </submittedName>
</protein>
<sequence length="409" mass="41311">MHKRSTLALSAALSLASLSSHAQITVDGVLNATEISATNYQLVGRYTGSHGFGDMGLVSLYAAADANKLYFFLAGTLESSATAGGNIGSNSSFQLFIDRPGITGASSAAPLPTIAGSTTAFQKMSAKLDMDADVAIAVTGTGTAGQLVPQAIVYTSSSSATDKTLGTTSLNGSTGAITTISASDAAGSFAALAGARMAYRNTADGKLSSNPGNATGAAGSYGWEVEVDRAAMNIAATGGTIRIFALQSNSDGGYVSSDFIPQNTAPLPTDAGYPLPGAGAPNLGGAGNNPPNTVDFANIPGIQAATLTIGVTGGTVLATKKADELAVSLSAYPNPSSGNVTVSYSVIDRAQPVQITLLDLLGRPVHTVSNMQQVGQHQTEIKRGQLAAGTYMVRVQVGERVAARQVGLQ</sequence>
<dbReference type="OrthoDB" id="873118at2"/>
<accession>A0A4Z0P999</accession>
<feature type="signal peptide" evidence="1">
    <location>
        <begin position="1"/>
        <end position="22"/>
    </location>
</feature>
<organism evidence="3 4">
    <name type="scientific">Hymenobacter fodinae</name>
    <dbReference type="NCBI Taxonomy" id="2510796"/>
    <lineage>
        <taxon>Bacteria</taxon>
        <taxon>Pseudomonadati</taxon>
        <taxon>Bacteroidota</taxon>
        <taxon>Cytophagia</taxon>
        <taxon>Cytophagales</taxon>
        <taxon>Hymenobacteraceae</taxon>
        <taxon>Hymenobacter</taxon>
    </lineage>
</organism>
<dbReference type="Proteomes" id="UP000298337">
    <property type="component" value="Unassembled WGS sequence"/>
</dbReference>
<name>A0A4Z0P999_9BACT</name>
<dbReference type="EMBL" id="SRLA01000002">
    <property type="protein sequence ID" value="TGE08560.1"/>
    <property type="molecule type" value="Genomic_DNA"/>
</dbReference>
<evidence type="ECO:0000313" key="3">
    <source>
        <dbReference type="EMBL" id="TGE08560.1"/>
    </source>
</evidence>
<keyword evidence="4" id="KW-1185">Reference proteome</keyword>
<evidence type="ECO:0000313" key="4">
    <source>
        <dbReference type="Proteomes" id="UP000298337"/>
    </source>
</evidence>
<keyword evidence="1" id="KW-0732">Signal</keyword>
<dbReference type="NCBIfam" id="TIGR04183">
    <property type="entry name" value="Por_Secre_tail"/>
    <property type="match status" value="1"/>
</dbReference>
<evidence type="ECO:0000259" key="2">
    <source>
        <dbReference type="Pfam" id="PF18962"/>
    </source>
</evidence>
<feature type="domain" description="Secretion system C-terminal sorting" evidence="2">
    <location>
        <begin position="332"/>
        <end position="400"/>
    </location>
</feature>
<dbReference type="AlphaFoldDB" id="A0A4Z0P999"/>
<feature type="chain" id="PRO_5021385223" evidence="1">
    <location>
        <begin position="23"/>
        <end position="409"/>
    </location>
</feature>
<evidence type="ECO:0000256" key="1">
    <source>
        <dbReference type="SAM" id="SignalP"/>
    </source>
</evidence>
<gene>
    <name evidence="3" type="ORF">EU556_12735</name>
</gene>
<comment type="caution">
    <text evidence="3">The sequence shown here is derived from an EMBL/GenBank/DDBJ whole genome shotgun (WGS) entry which is preliminary data.</text>
</comment>
<reference evidence="3 4" key="1">
    <citation type="submission" date="2019-04" db="EMBL/GenBank/DDBJ databases">
        <authorList>
            <person name="Feng G."/>
            <person name="Zhang J."/>
            <person name="Zhu H."/>
        </authorList>
    </citation>
    <scope>NUCLEOTIDE SEQUENCE [LARGE SCALE GENOMIC DNA]</scope>
    <source>
        <strain evidence="3 4">92R-1</strain>
    </source>
</reference>
<proteinExistence type="predicted"/>